<accession>A0AAX6HMY7</accession>
<evidence type="ECO:0000313" key="2">
    <source>
        <dbReference type="Proteomes" id="UP001140949"/>
    </source>
</evidence>
<reference evidence="1" key="2">
    <citation type="submission" date="2023-04" db="EMBL/GenBank/DDBJ databases">
        <authorList>
            <person name="Bruccoleri R.E."/>
            <person name="Oakeley E.J."/>
            <person name="Faust A.-M."/>
            <person name="Dessus-Babus S."/>
            <person name="Altorfer M."/>
            <person name="Burckhardt D."/>
            <person name="Oertli M."/>
            <person name="Naumann U."/>
            <person name="Petersen F."/>
            <person name="Wong J."/>
        </authorList>
    </citation>
    <scope>NUCLEOTIDE SEQUENCE</scope>
    <source>
        <strain evidence="1">GSM-AAB239-AS_SAM_17_03QT</strain>
        <tissue evidence="1">Leaf</tissue>
    </source>
</reference>
<sequence>MLEVAYQLALPANLESVQRLLRHSSDATFRIRVIIWIIQSSSLDLTFQCQRNQLQA</sequence>
<protein>
    <submittedName>
        <fullName evidence="1">Uncharacterized protein</fullName>
    </submittedName>
</protein>
<comment type="caution">
    <text evidence="1">The sequence shown here is derived from an EMBL/GenBank/DDBJ whole genome shotgun (WGS) entry which is preliminary data.</text>
</comment>
<name>A0AAX6HMY7_IRIPA</name>
<keyword evidence="2" id="KW-1185">Reference proteome</keyword>
<reference evidence="1" key="1">
    <citation type="journal article" date="2023" name="GigaByte">
        <title>Genome assembly of the bearded iris, Iris pallida Lam.</title>
        <authorList>
            <person name="Bruccoleri R.E."/>
            <person name="Oakeley E.J."/>
            <person name="Faust A.M.E."/>
            <person name="Altorfer M."/>
            <person name="Dessus-Babus S."/>
            <person name="Burckhardt D."/>
            <person name="Oertli M."/>
            <person name="Naumann U."/>
            <person name="Petersen F."/>
            <person name="Wong J."/>
        </authorList>
    </citation>
    <scope>NUCLEOTIDE SEQUENCE</scope>
    <source>
        <strain evidence="1">GSM-AAB239-AS_SAM_17_03QT</strain>
    </source>
</reference>
<dbReference type="AlphaFoldDB" id="A0AAX6HMY7"/>
<proteinExistence type="predicted"/>
<dbReference type="Proteomes" id="UP001140949">
    <property type="component" value="Unassembled WGS sequence"/>
</dbReference>
<evidence type="ECO:0000313" key="1">
    <source>
        <dbReference type="EMBL" id="KAJ6841675.1"/>
    </source>
</evidence>
<dbReference type="EMBL" id="JANAVB010008400">
    <property type="protein sequence ID" value="KAJ6841675.1"/>
    <property type="molecule type" value="Genomic_DNA"/>
</dbReference>
<gene>
    <name evidence="1" type="ORF">M6B38_305750</name>
</gene>
<organism evidence="1 2">
    <name type="scientific">Iris pallida</name>
    <name type="common">Sweet iris</name>
    <dbReference type="NCBI Taxonomy" id="29817"/>
    <lineage>
        <taxon>Eukaryota</taxon>
        <taxon>Viridiplantae</taxon>
        <taxon>Streptophyta</taxon>
        <taxon>Embryophyta</taxon>
        <taxon>Tracheophyta</taxon>
        <taxon>Spermatophyta</taxon>
        <taxon>Magnoliopsida</taxon>
        <taxon>Liliopsida</taxon>
        <taxon>Asparagales</taxon>
        <taxon>Iridaceae</taxon>
        <taxon>Iridoideae</taxon>
        <taxon>Irideae</taxon>
        <taxon>Iris</taxon>
    </lineage>
</organism>